<evidence type="ECO:0000313" key="1">
    <source>
        <dbReference type="EMBL" id="SOC47138.1"/>
    </source>
</evidence>
<proteinExistence type="predicted"/>
<gene>
    <name evidence="1" type="ORF">SAMN05892877_12728</name>
</gene>
<dbReference type="EMBL" id="OBQD01000027">
    <property type="protein sequence ID" value="SOC47138.1"/>
    <property type="molecule type" value="Genomic_DNA"/>
</dbReference>
<name>A0A285V0K1_9HYPH</name>
<dbReference type="Proteomes" id="UP000219167">
    <property type="component" value="Unassembled WGS sequence"/>
</dbReference>
<reference evidence="1 2" key="1">
    <citation type="submission" date="2017-08" db="EMBL/GenBank/DDBJ databases">
        <authorList>
            <person name="de Groot N.N."/>
        </authorList>
    </citation>
    <scope>NUCLEOTIDE SEQUENCE [LARGE SCALE GENOMIC DNA]</scope>
    <source>
        <strain evidence="1 2">JC85</strain>
    </source>
</reference>
<sequence>MMRLAVVLGVKNAKPPLLVAQRADGACWKNSGADQLALIASRDKLVNCNLYLFLWSILPHHAEAGGEYRAQLCTNQLPRFKIVAIRCRQDPGDYLVTANWRATIWMQRMVFAATLWTMFVQGISTPKKFGASPHFKTARTQCGLPLDYGNCFAQRLGKVLSIEGNAELLDHFILRIKTE</sequence>
<keyword evidence="2" id="KW-1185">Reference proteome</keyword>
<accession>A0A285V0K1</accession>
<organism evidence="1 2">
    <name type="scientific">Rhizobium subbaraonis</name>
    <dbReference type="NCBI Taxonomy" id="908946"/>
    <lineage>
        <taxon>Bacteria</taxon>
        <taxon>Pseudomonadati</taxon>
        <taxon>Pseudomonadota</taxon>
        <taxon>Alphaproteobacteria</taxon>
        <taxon>Hyphomicrobiales</taxon>
        <taxon>Rhizobiaceae</taxon>
        <taxon>Rhizobium/Agrobacterium group</taxon>
        <taxon>Rhizobium</taxon>
    </lineage>
</organism>
<dbReference type="AlphaFoldDB" id="A0A285V0K1"/>
<protein>
    <submittedName>
        <fullName evidence="1">Uncharacterized protein</fullName>
    </submittedName>
</protein>
<evidence type="ECO:0000313" key="2">
    <source>
        <dbReference type="Proteomes" id="UP000219167"/>
    </source>
</evidence>